<dbReference type="Pfam" id="PF12781">
    <property type="entry name" value="AAA_9"/>
    <property type="match status" value="1"/>
</dbReference>
<dbReference type="Gene3D" id="1.20.1270.280">
    <property type="match status" value="1"/>
</dbReference>
<dbReference type="FunFam" id="3.20.180.20:FF:000001">
    <property type="entry name" value="Dynein axonemal heavy chain 5"/>
    <property type="match status" value="1"/>
</dbReference>
<dbReference type="InterPro" id="IPR013594">
    <property type="entry name" value="Dynein_heavy_tail"/>
</dbReference>
<dbReference type="Pfam" id="PF08385">
    <property type="entry name" value="DHC_N1"/>
    <property type="match status" value="1"/>
</dbReference>
<dbReference type="Pfam" id="PF12775">
    <property type="entry name" value="AAA_7"/>
    <property type="match status" value="1"/>
</dbReference>
<keyword evidence="6" id="KW-0547">Nucleotide-binding</keyword>
<dbReference type="Pfam" id="PF12774">
    <property type="entry name" value="AAA_6"/>
    <property type="match status" value="1"/>
</dbReference>
<evidence type="ECO:0000256" key="8">
    <source>
        <dbReference type="ARBA" id="ARBA00023017"/>
    </source>
</evidence>
<dbReference type="PANTHER" id="PTHR22878:SF63">
    <property type="entry name" value="DYNEIN AXONEMAL HEAVY CHAIN 10"/>
    <property type="match status" value="1"/>
</dbReference>
<evidence type="ECO:0000256" key="7">
    <source>
        <dbReference type="ARBA" id="ARBA00022840"/>
    </source>
</evidence>
<keyword evidence="7" id="KW-0067">ATP-binding</keyword>
<dbReference type="Gene3D" id="1.20.920.30">
    <property type="match status" value="1"/>
</dbReference>
<dbReference type="InterPro" id="IPR041228">
    <property type="entry name" value="Dynein_C"/>
</dbReference>
<comment type="subunit">
    <text evidence="15">The I1 inner arm complex (also known as the f dynein complex) is a two-headed isoform composed of two heavy chains (1-alpha and 1-beta), three intermediate chains and three light chains. I1 occupies a specific position proximal to the first radial spoke and repeats every 96 nm along the length of the axoneme.</text>
</comment>
<dbReference type="FunFam" id="1.20.1270.280:FF:000005">
    <property type="entry name" value="Dynein axonemal heavy chain 10"/>
    <property type="match status" value="1"/>
</dbReference>
<dbReference type="InterPro" id="IPR003593">
    <property type="entry name" value="AAA+_ATPase"/>
</dbReference>
<dbReference type="FunFam" id="3.40.50.300:FF:001855">
    <property type="entry name" value="Dynein axonemal heavy chain 10"/>
    <property type="match status" value="1"/>
</dbReference>
<evidence type="ECO:0000256" key="10">
    <source>
        <dbReference type="ARBA" id="ARBA00023069"/>
    </source>
</evidence>
<dbReference type="FunFam" id="3.10.490.20:FF:000006">
    <property type="entry name" value="Dynein axonemal heavy chain 10"/>
    <property type="match status" value="1"/>
</dbReference>
<comment type="similarity">
    <text evidence="2">Belongs to the dynein heavy chain family.</text>
</comment>
<dbReference type="InterPro" id="IPR041658">
    <property type="entry name" value="AAA_lid_11"/>
</dbReference>
<dbReference type="InterPro" id="IPR024317">
    <property type="entry name" value="Dynein_heavy_chain_D4_dom"/>
</dbReference>
<keyword evidence="12" id="KW-0206">Cytoskeleton</keyword>
<evidence type="ECO:0000256" key="17">
    <source>
        <dbReference type="SAM" id="Coils"/>
    </source>
</evidence>
<dbReference type="Gene3D" id="6.10.140.1060">
    <property type="match status" value="1"/>
</dbReference>
<dbReference type="FunFam" id="3.40.50.300:FF:002141">
    <property type="entry name" value="Dynein heavy chain"/>
    <property type="match status" value="1"/>
</dbReference>
<feature type="domain" description="AAA+ ATPase" evidence="19">
    <location>
        <begin position="2315"/>
        <end position="2524"/>
    </location>
</feature>
<evidence type="ECO:0000256" key="12">
    <source>
        <dbReference type="ARBA" id="ARBA00023212"/>
    </source>
</evidence>
<evidence type="ECO:0000256" key="5">
    <source>
        <dbReference type="ARBA" id="ARBA00022737"/>
    </source>
</evidence>
<name>A0A9W2YI98_BIOGL</name>
<comment type="subcellular location">
    <subcellularLocation>
        <location evidence="1">Cytoplasm</location>
        <location evidence="1">Cytoskeleton</location>
        <location evidence="1">Cilium axoneme</location>
    </subcellularLocation>
</comment>
<dbReference type="Pfam" id="PF08393">
    <property type="entry name" value="DHC_N2"/>
    <property type="match status" value="1"/>
</dbReference>
<keyword evidence="8" id="KW-0243">Dynein</keyword>
<keyword evidence="10" id="KW-0969">Cilium</keyword>
<feature type="domain" description="AAA+ ATPase" evidence="19">
    <location>
        <begin position="2036"/>
        <end position="2172"/>
    </location>
</feature>
<organism evidence="20 21">
    <name type="scientific">Biomphalaria glabrata</name>
    <name type="common">Bloodfluke planorb</name>
    <name type="synonym">Freshwater snail</name>
    <dbReference type="NCBI Taxonomy" id="6526"/>
    <lineage>
        <taxon>Eukaryota</taxon>
        <taxon>Metazoa</taxon>
        <taxon>Spiralia</taxon>
        <taxon>Lophotrochozoa</taxon>
        <taxon>Mollusca</taxon>
        <taxon>Gastropoda</taxon>
        <taxon>Heterobranchia</taxon>
        <taxon>Euthyneura</taxon>
        <taxon>Panpulmonata</taxon>
        <taxon>Hygrophila</taxon>
        <taxon>Lymnaeoidea</taxon>
        <taxon>Planorbidae</taxon>
        <taxon>Biomphalaria</taxon>
    </lineage>
</organism>
<dbReference type="FunFam" id="1.10.8.710:FF:000002">
    <property type="entry name" value="dynein heavy chain 17, axonemal"/>
    <property type="match status" value="1"/>
</dbReference>
<dbReference type="InterPro" id="IPR027417">
    <property type="entry name" value="P-loop_NTPase"/>
</dbReference>
<feature type="compositionally biased region" description="Basic and acidic residues" evidence="18">
    <location>
        <begin position="286"/>
        <end position="295"/>
    </location>
</feature>
<dbReference type="InterPro" id="IPR042222">
    <property type="entry name" value="Dynein_2_N"/>
</dbReference>
<dbReference type="GO" id="GO:0005874">
    <property type="term" value="C:microtubule"/>
    <property type="evidence" value="ECO:0007669"/>
    <property type="project" value="UniProtKB-KW"/>
</dbReference>
<protein>
    <recommendedName>
        <fullName evidence="16">Dynein-1, subspecies f</fullName>
    </recommendedName>
</protein>
<evidence type="ECO:0000256" key="14">
    <source>
        <dbReference type="ARBA" id="ARBA00054075"/>
    </source>
</evidence>
<dbReference type="FunFam" id="1.10.287.2620:FF:000002">
    <property type="entry name" value="Dynein heavy chain 2, axonemal"/>
    <property type="match status" value="1"/>
</dbReference>
<keyword evidence="5" id="KW-0677">Repeat</keyword>
<keyword evidence="13" id="KW-0966">Cell projection</keyword>
<comment type="function">
    <text evidence="14">Force generating protein of eukaryotic cilia and flagella. Produces force towards the minus ends of microtubules. Dynein has ATPase activity; the force-producing power stroke is thought to occur on release of ADP. Required for assembly of the I1 inner arm complex and its targeting to the appropriate axoneme location. Also required for phototaxis.</text>
</comment>
<evidence type="ECO:0000313" key="20">
    <source>
        <dbReference type="Proteomes" id="UP001165740"/>
    </source>
</evidence>
<dbReference type="Gene3D" id="1.10.8.720">
    <property type="entry name" value="Region D6 of dynein motor"/>
    <property type="match status" value="1"/>
</dbReference>
<dbReference type="GO" id="GO:0060294">
    <property type="term" value="P:cilium movement involved in cell motility"/>
    <property type="evidence" value="ECO:0007669"/>
    <property type="project" value="UniProtKB-ARBA"/>
</dbReference>
<dbReference type="OMA" id="FINATMG"/>
<dbReference type="FunFam" id="1.20.58.1120:FF:000008">
    <property type="entry name" value="Dynein heavy chain 10, axonemal"/>
    <property type="match status" value="1"/>
</dbReference>
<dbReference type="Gene3D" id="1.10.8.1220">
    <property type="match status" value="1"/>
</dbReference>
<feature type="domain" description="AAA+ ATPase" evidence="19">
    <location>
        <begin position="2655"/>
        <end position="2825"/>
    </location>
</feature>
<dbReference type="Pfam" id="PF12777">
    <property type="entry name" value="MT"/>
    <property type="match status" value="1"/>
</dbReference>
<dbReference type="FunFam" id="1.20.920.30:FF:000007">
    <property type="entry name" value="Dynein axonemal heavy chain 10"/>
    <property type="match status" value="1"/>
</dbReference>
<dbReference type="Gene3D" id="3.20.180.20">
    <property type="entry name" value="Dynein heavy chain, N-terminal domain 2"/>
    <property type="match status" value="1"/>
</dbReference>
<evidence type="ECO:0000256" key="11">
    <source>
        <dbReference type="ARBA" id="ARBA00023175"/>
    </source>
</evidence>
<dbReference type="Gene3D" id="1.10.472.130">
    <property type="match status" value="1"/>
</dbReference>
<evidence type="ECO:0000256" key="13">
    <source>
        <dbReference type="ARBA" id="ARBA00023273"/>
    </source>
</evidence>
<dbReference type="Pfam" id="PF03028">
    <property type="entry name" value="Dynein_heavy"/>
    <property type="match status" value="1"/>
</dbReference>
<dbReference type="Gene3D" id="1.20.58.1120">
    <property type="match status" value="1"/>
</dbReference>
<reference evidence="21" key="1">
    <citation type="submission" date="2025-08" db="UniProtKB">
        <authorList>
            <consortium name="RefSeq"/>
        </authorList>
    </citation>
    <scope>IDENTIFICATION</scope>
</reference>
<evidence type="ECO:0000256" key="9">
    <source>
        <dbReference type="ARBA" id="ARBA00023054"/>
    </source>
</evidence>
<dbReference type="OrthoDB" id="10251809at2759"/>
<dbReference type="InterPro" id="IPR041466">
    <property type="entry name" value="Dynein_AAA5_ext"/>
</dbReference>
<evidence type="ECO:0000256" key="4">
    <source>
        <dbReference type="ARBA" id="ARBA00022701"/>
    </source>
</evidence>
<dbReference type="Proteomes" id="UP001165740">
    <property type="component" value="Chromosome 12"/>
</dbReference>
<dbReference type="GO" id="GO:0005524">
    <property type="term" value="F:ATP binding"/>
    <property type="evidence" value="ECO:0007669"/>
    <property type="project" value="UniProtKB-KW"/>
</dbReference>
<dbReference type="SMART" id="SM00382">
    <property type="entry name" value="AAA"/>
    <property type="match status" value="3"/>
</dbReference>
<dbReference type="FunFam" id="1.20.920.20:FF:000001">
    <property type="entry name" value="dynein heavy chain 2, axonemal"/>
    <property type="match status" value="1"/>
</dbReference>
<evidence type="ECO:0000256" key="16">
    <source>
        <dbReference type="ARBA" id="ARBA00077719"/>
    </source>
</evidence>
<dbReference type="InterPro" id="IPR042228">
    <property type="entry name" value="Dynein_linker_3"/>
</dbReference>
<dbReference type="InterPro" id="IPR035706">
    <property type="entry name" value="AAA_9"/>
</dbReference>
<dbReference type="Pfam" id="PF17852">
    <property type="entry name" value="Dynein_AAA_lid"/>
    <property type="match status" value="1"/>
</dbReference>
<dbReference type="Gene3D" id="3.10.490.20">
    <property type="match status" value="1"/>
</dbReference>
<dbReference type="Pfam" id="PF17857">
    <property type="entry name" value="AAA_lid_1"/>
    <property type="match status" value="1"/>
</dbReference>
<evidence type="ECO:0000256" key="1">
    <source>
        <dbReference type="ARBA" id="ARBA00004430"/>
    </source>
</evidence>
<keyword evidence="4" id="KW-0493">Microtubule</keyword>
<dbReference type="InterPro" id="IPR041589">
    <property type="entry name" value="DNAH3_AAA_lid_1"/>
</dbReference>
<feature type="region of interest" description="Disordered" evidence="18">
    <location>
        <begin position="261"/>
        <end position="296"/>
    </location>
</feature>
<dbReference type="Gene3D" id="3.40.50.300">
    <property type="entry name" value="P-loop containing nucleotide triphosphate hydrolases"/>
    <property type="match status" value="5"/>
</dbReference>
<dbReference type="Pfam" id="PF18199">
    <property type="entry name" value="Dynein_C"/>
    <property type="match status" value="1"/>
</dbReference>
<dbReference type="InterPro" id="IPR004273">
    <property type="entry name" value="Dynein_heavy_D6_P-loop"/>
</dbReference>
<accession>A0A9W2YI98</accession>
<dbReference type="InterPro" id="IPR042219">
    <property type="entry name" value="AAA_lid_11_sf"/>
</dbReference>
<dbReference type="GO" id="GO:0045505">
    <property type="term" value="F:dynein intermediate chain binding"/>
    <property type="evidence" value="ECO:0007669"/>
    <property type="project" value="InterPro"/>
</dbReference>
<dbReference type="Gene3D" id="1.10.287.2620">
    <property type="match status" value="1"/>
</dbReference>
<dbReference type="GO" id="GO:0008569">
    <property type="term" value="F:minus-end-directed microtubule motor activity"/>
    <property type="evidence" value="ECO:0007669"/>
    <property type="project" value="InterPro"/>
</dbReference>
<dbReference type="SUPFAM" id="SSF52540">
    <property type="entry name" value="P-loop containing nucleoside triphosphate hydrolases"/>
    <property type="match status" value="4"/>
</dbReference>
<evidence type="ECO:0000256" key="3">
    <source>
        <dbReference type="ARBA" id="ARBA00022490"/>
    </source>
</evidence>
<keyword evidence="3" id="KW-0963">Cytoplasm</keyword>
<dbReference type="FunFam" id="1.10.472.130:FF:000010">
    <property type="entry name" value="Dynein axonemal heavy chain 10"/>
    <property type="match status" value="1"/>
</dbReference>
<dbReference type="GO" id="GO:0008017">
    <property type="term" value="F:microtubule binding"/>
    <property type="evidence" value="ECO:0007669"/>
    <property type="project" value="UniProtKB-ARBA"/>
</dbReference>
<dbReference type="InterPro" id="IPR043157">
    <property type="entry name" value="Dynein_AAA1S"/>
</dbReference>
<keyword evidence="11" id="KW-0505">Motor protein</keyword>
<dbReference type="Pfam" id="PF12780">
    <property type="entry name" value="AAA_8"/>
    <property type="match status" value="1"/>
</dbReference>
<proteinExistence type="inferred from homology"/>
<evidence type="ECO:0000259" key="19">
    <source>
        <dbReference type="SMART" id="SM00382"/>
    </source>
</evidence>
<dbReference type="Gene3D" id="1.10.8.710">
    <property type="match status" value="1"/>
</dbReference>
<dbReference type="FunFam" id="1.10.8.1220:FF:000001">
    <property type="entry name" value="Dynein axonemal heavy chain 5"/>
    <property type="match status" value="1"/>
</dbReference>
<evidence type="ECO:0000256" key="2">
    <source>
        <dbReference type="ARBA" id="ARBA00008887"/>
    </source>
</evidence>
<dbReference type="FunFam" id="1.20.140.100:FF:000001">
    <property type="entry name" value="dynein heavy chain 17, axonemal"/>
    <property type="match status" value="1"/>
</dbReference>
<evidence type="ECO:0000256" key="6">
    <source>
        <dbReference type="ARBA" id="ARBA00022741"/>
    </source>
</evidence>
<dbReference type="GO" id="GO:0051959">
    <property type="term" value="F:dynein light intermediate chain binding"/>
    <property type="evidence" value="ECO:0007669"/>
    <property type="project" value="InterPro"/>
</dbReference>
<dbReference type="InterPro" id="IPR013602">
    <property type="entry name" value="Dynein_heavy_linker"/>
</dbReference>
<dbReference type="GO" id="GO:0036156">
    <property type="term" value="C:inner dynein arm"/>
    <property type="evidence" value="ECO:0007669"/>
    <property type="project" value="UniProtKB-ARBA"/>
</dbReference>
<dbReference type="FunFam" id="3.40.50.300:FF:000063">
    <property type="entry name" value="dynein heavy chain 6, axonemal"/>
    <property type="match status" value="1"/>
</dbReference>
<dbReference type="InterPro" id="IPR043160">
    <property type="entry name" value="Dynein_C_barrel"/>
</dbReference>
<dbReference type="FunFam" id="3.40.50.300:FF:000153">
    <property type="entry name" value="Dynein axonemal heavy chain 1"/>
    <property type="match status" value="1"/>
</dbReference>
<evidence type="ECO:0000256" key="15">
    <source>
        <dbReference type="ARBA" id="ARBA00063032"/>
    </source>
</evidence>
<dbReference type="Gene3D" id="1.20.140.100">
    <property type="entry name" value="Dynein heavy chain, N-terminal domain 2"/>
    <property type="match status" value="1"/>
</dbReference>
<keyword evidence="20" id="KW-1185">Reference proteome</keyword>
<dbReference type="InterPro" id="IPR026983">
    <property type="entry name" value="DHC"/>
</dbReference>
<evidence type="ECO:0000256" key="18">
    <source>
        <dbReference type="SAM" id="MobiDB-lite"/>
    </source>
</evidence>
<dbReference type="Pfam" id="PF18198">
    <property type="entry name" value="AAA_lid_11"/>
    <property type="match status" value="1"/>
</dbReference>
<feature type="coiled-coil region" evidence="17">
    <location>
        <begin position="3485"/>
        <end position="3561"/>
    </location>
</feature>
<gene>
    <name evidence="21" type="primary">LOC106059156</name>
</gene>
<dbReference type="FunFam" id="3.40.50.300:FF:000049">
    <property type="entry name" value="Dynein, axonemal, heavy chain 5"/>
    <property type="match status" value="1"/>
</dbReference>
<dbReference type="GO" id="GO:0036159">
    <property type="term" value="P:inner dynein arm assembly"/>
    <property type="evidence" value="ECO:0007669"/>
    <property type="project" value="UniProtKB-ARBA"/>
</dbReference>
<sequence>MDDVRFEWIRDRVYDGLNLLNPAIFEVFLETYESQLSMFLNKGPEKHDNPVSILFYKEKIFIPKVVQQGTLGSVPSFALSDDDLGLNALSSVMSMSIVKTSEDYQFCTVPDELDASNEKEGVYKTYLHMVWGNLPETLANKGVPSVYFVRTTPGLITVYSSLLEAEREMPLQIEYGLLNDNGLFLLQQILTHLFQPMVALSLYMQARKADGASPLTSTSQLPTKNVATTNTQLSQAQVEKQVSVIQSLSLAFDSSTSQLKVPGSKVQLPPIRSQSKQRKGATSKPKSTERVDKESTSVATLSVKNVSSATNAKSDALMFTRDELSFSFLKFLNTVDEIVFQLTRKLKLDIPPIKLTGRPHADLRDTETMRIVHDTCHKYQHQVDHLLETTLGLPRSGDGPLAELKYWKDRDDVLHSVNEQLDMPMIKYMLDLHMRTEGDFEFTIKDLKKYAIEARDNVRFLSTLERHFRNLKYALSFQSVIETIPAMMNALRMIWIISRHYNTDELMVPLMERIAWELCERVTKVINVRNLFQYDTHIIKNITSAAIRTLDTWKKSYFTVRARIESSGRDVRWEFDRSKLFDRTDYISIICQDLYDMAQVIEEFNNIFSQELKNVTGDPERIDEVLEQVYELVHPISELPYDAFSPTRATMWQILKTKFYKRVAEIEDVAKLFIDESFQSLRSSDGAFELLIKLKDIQSRETINKRMQSKFRNVILQFNKEIDIMNNLFMEHKTNPPFYRNYPPVAGAIFWCRSLFHRIKSSIIRFNTMADMMSTDIGKMATQKYLSVAKNMRKYEENLFHLWHDHAERLVPQFLRATLLVRINYTVTASVPEGIRKHSISSMLNAPATSARLGTAKGCRTSIQESYEVNFNKSITTIIAETKHLLSLNFYVPDVAKHLALDEYKLTTNRSQLQMMVNGYNGAVLSLSTAEFLLMEGHLQRLKKFLKPPCHRINWYSLVIQDIISKFNSQLNIFNGVVKAIERLSMDILNILNQIENLHLFKMRAPLYEGHMYSCKEVFNFAFTQRDIDVDHVAKQVSCIGVLITKMETTIAGSSVPDTHSPNYIRFCSYWERMIFKSINEMVLKNLRWFIYHFKRDEPYFSVEALLAPPDVILVPQSNDIYNTAMSSVRDMVARTKRFIRWLQGSCTEAPPQKVKFQDEPYIFSYYTDIISNQEILDLVAECEEMVVKAVVNVHKYMSVWKRYRQLWRGDKEEQLDRWLLKPKSAIDFDYRFQFYVKSIEDVMKRELEKKIGCIHLSVEQLAEATAKHAQEWIRLLGKKLHNQALTKLNSIYEEITDKASDLDDTTDNLDELKAVLTTIQSIKDNLLMWETRWRAVQEEYRTLKMYDIPVPEEELQLQADVPVFYESVLLKAKNRDCRLVVVKAKFKMITEHHVSNFKEECEKFYNRFMEQGPGSVGENLQLGDSLMQKFAHEADELEEKRLELSKAEKLFELPITLHERLLDVKKQIAGLQQVYALYRDLDSVKNKWSETLWVDLDIELLSKGIDDFIKNLRKLPKSVRTLPPAISLDQVMKQFKESLPLIVDLKSEALRERHWKELMTKTDQYFDMNPKTFTLAGIFSMKLYRFSTLITEIVVAAIKEMSIEKGINDVEEMWKKAKFIVMPFIKGNRKANVLGPIDEILQNLDDCSVNLQSMSASRFIGPFLHQVQSWEKALSKMSEVIDVWLQVQRKWMYLEGIFGGGDISKQLPEQAKFFDKIDRQFKKIMEGTNENPNIKHATHVEGRYDELVALSLGLEKCQKSLNDYLDSKRNAFPRFFFISDDELLSILGSSDPECVQEHIIKMYDNIASLRFIKSPINPKELVVSAMISAEKEVMDFRAHISTSDRVEVWMTSVLLEMRRTNRLITKEAIFYYSYKKSRADWMLDYQGMVCLAASQVWWTWEVEDVFRKIRTGLKTALKDFASKMHSQIDQLVVKIRSPLPKNDRKKYNTALIVDVHARDIVDGFVRDSIMDEKEFEWESQLRFYWVREPDELYIRQCTGSFLYGYEYMGLNGRLVITPLTDRIYLTLTQALSMNLGGAPAGPAGTGKTETTKDLAKALGLLCVVTNCGEGMDYKAFGKILSGLCQCGAWGCMDEFNRIDISVLSVISTQLQLIKQALVMKLTHFQFEGAEIPLDHRVGIFITMNPGYAGRTELPESVKALFRPVVVIVPDLQQICEIMLFSEGFLLAKILAKKMTVLYKLSREQLSKQFHYDFGLRALKSVLVMAGELKRNAQELDEDVVLMRALRDMNLPKFVFEDVPLFLGLISDLFPGLNCPRVRYPDFNDAVEQSLAENGFIVIPVQVDKIVQLYETMMTRHCTMLVGPTGGGKSVVLNALVHAQTRLGTPTKVYIINPKERPVIELYGVLDPVSRDWTDGLLSNIFREINKPTDRKELRYIVYDGDVDALWVENMNSVMDDNKLLTLSNGERIRLQNYCAMLFEVFDLQYASPATISRCGMVFVDPKNLGYFPFWERWRRTRPQAQGKIFESLYKKYVPLLVDLVVEGLQDNQPVERLRTILPLTNLNMIQQLTVMLTATLEDVDYSSTELEAVMIQSMVWSLGAALIEDSRVRFDTFVKYLASMSVIYDANKLAEAGELPGNGTLFDYHFDQGKKKWIPWSKRVPAYTHIPEQKFYDILVPTVETVRATWLLELNVQVKRPVVLVGETGTSKTATILNFVRKFNEETTMLLVMNFSSRTTSLDVQRNLEANMEKRTKDTFGPPSNKRLIIYIDELNMPQVDTYGTQQPIAMLKLLLDRGGVYDRGKELGWKNMRDLGYIASMGKAGGGRNETDPRFVSLFSVFNMTFPDQTSLLKIYVSILEGHLRPFESDLVKYSVKITEMTMELYAILIKELPPTPSKFHYIFNLRDLSRIYNGLCLSTPDRFSNTNQFLRLWRNECMRVISDRLITVEDKHLVQDHLLRLIKEFFKDSNAEYIARNPILFGDFRFALDEEEPRIYEDLQDYEACKALFQEILDDYNEIRSSMQVVLFDDALEHLTRIHRVLRMDRGNSLLVGVGGSGKQSLCHLASYAARCEVFQIMLSRGYNENSFREDLKSLYNKLGVENKQVVFLFTDQQVAEEGFLELINNMLTTGMVPALYADEEKDQLIGIMRKEASDAGKGPAKESIWMYFVDKCANNLHIVMAMSPVGDTLRTRCRNFPGIVNNAIIDWFFPWPEQALYAVACVMISPDNQLIPENNREDIVSHCVMVHLSVNDYSQKFLQRLRRYNFVTPKNYLDFISCYLRLLREKDLYILSQCERLQGGLAKIADASKMLTVLNEKLAVQRVAVREKTIACETLLKEIAHSSTEANEMKNAAQIKAQEITESSKIIAVEKAEAEEALQEALPALEAARLALDDISKADITEVRTFAKPAPAVQCVCECIAVLKGLKEISWKSAKGMMSDPSFIRQLKELDVDNITSRQIQAVKVKLQDINVTTQQMRQISTAGEGLLKFVNAVMGYCAVFREIKPKRDRVATLEKNFFELKRGLDKINKQVAKLEDLINNLNMKYEMAMLERQRLEEETRLMEKRLIAADKLINGLSSENARWLKDLDELKKRRKRLLGDCIVGAAFLSYVGAFSYEYRHEMMSQVWLSDLRQKEIPLSNPYRIEDLLTTDVEISKWSSEGLPPDELSVQNGILTMRASRFPLCIDPQQQALNWIKKREEKHNLKCCTFNDEDFLKQLEMSIKYGFPFLFTDVDEYIDPVIDNVLEKNIKGVQGREVVMLGDKEVDYDKHFRLYLNTKLSNPKFGPNVFGKAMVINYTVTLMGLEDQLLSVIVGYEKRELEEQRESLIQETSFNKKLLYDLEDSLLRELAQSKGNMLDNEDLVETLESTKTKASEVTYKLDLASRTAIDIEKTRDGYRPAAMRGAILFFVLADMSVVNSMYQYSLEAFLEVFVYSLKRSLPDTILRKRINNILEALTLNVYNYGCTGIFEREKLLFSFQITLKLEQQQKHVFQEELDFFIKGNTSLQKSEIKKPFPWIPDVGWEDINRLSMDFPAFANLKTDIAENQQEWKEWFDHDTPESQKLPQYYGKALTSFQKLMLLRCFRVDRIYRALMNYVTLTMGERYVTPPILSFDNIFEQSSPMSPIVFILSPGSDPASDLLKLAERQDFHNSKIKFLSMGQGQEETAIQLLDTAIARGQWLMLQNCHLLVRWLRDLEKILEGLSKPHPDFRLWITTDPTPNFPIGILQRSLKVVTEPPNGLRLNMRSTYLKMPSTALTDCEHPAFPPLVFVLAFFHAVVQERRKYGKVGWNVSYDFNESDFNTCMIVLNTYLNRMVEQGDPKIPWNTLKYLIGEVMYGGRAIDDFDRRILRTYMDEYMGDFIFDSFQPFHFYHDETVDYYIPLPDEPTNKDEYLVYIESLPLANKPDVFGLNPNAEIGYYTQAAKAMWEHLVELQPQTGSSASGISREDYISQIATDVLEKLPSEFDLVKIRRALGLDISPTTVVLLQELERYNNLMVRMKRSLATLKRALAGEVGMSTELDDVARSLFNGQLPAIWRRLAPITLKSLGNWITHFLRRHKQYYQWVNDCEPAVMWLSGLHIPESYLTALVQATCRKNSWPLDKSTLYTTVTKYTDPDDVTDRATSGCYVHGLYLEGAGWDVDRKCITRQPPKQLIQELPVLKIIPIEAHRLKLQNTFRTPVYVTSMRRNAMGVGLVFEADLFTKEHISHWVLQGLCLILNTD</sequence>
<dbReference type="InterPro" id="IPR035699">
    <property type="entry name" value="AAA_6"/>
</dbReference>
<dbReference type="RefSeq" id="XP_055862381.1">
    <property type="nucleotide sequence ID" value="XM_056006406.1"/>
</dbReference>
<dbReference type="GO" id="GO:0097729">
    <property type="term" value="C:9+2 motile cilium"/>
    <property type="evidence" value="ECO:0007669"/>
    <property type="project" value="UniProtKB-ARBA"/>
</dbReference>
<dbReference type="Gene3D" id="1.20.920.20">
    <property type="match status" value="1"/>
</dbReference>
<dbReference type="InterPro" id="IPR024743">
    <property type="entry name" value="Dynein_HC_stalk"/>
</dbReference>
<evidence type="ECO:0000313" key="21">
    <source>
        <dbReference type="RefSeq" id="XP_055862381.1"/>
    </source>
</evidence>
<dbReference type="PANTHER" id="PTHR22878">
    <property type="entry name" value="DYNEIN HEAVY CHAIN 6, AXONEMAL-LIKE-RELATED"/>
    <property type="match status" value="1"/>
</dbReference>
<dbReference type="GeneID" id="106059156"/>
<keyword evidence="9 17" id="KW-0175">Coiled coil</keyword>
<dbReference type="FunFam" id="1.10.8.720:FF:000005">
    <property type="entry name" value="Dynein axonemal heavy chain 10"/>
    <property type="match status" value="1"/>
</dbReference>